<organism evidence="2 3">
    <name type="scientific">Phytophthora aleatoria</name>
    <dbReference type="NCBI Taxonomy" id="2496075"/>
    <lineage>
        <taxon>Eukaryota</taxon>
        <taxon>Sar</taxon>
        <taxon>Stramenopiles</taxon>
        <taxon>Oomycota</taxon>
        <taxon>Peronosporomycetes</taxon>
        <taxon>Peronosporales</taxon>
        <taxon>Peronosporaceae</taxon>
        <taxon>Phytophthora</taxon>
    </lineage>
</organism>
<gene>
    <name evidence="2" type="ORF">JG688_00002673</name>
</gene>
<sequence length="54" mass="6080">MHGRWASDAYQSYIREAPAASLHLAKRMSRITSSASRRHQPDRLSGATRVQTLV</sequence>
<accession>A0A8J5J5E5</accession>
<proteinExistence type="predicted"/>
<dbReference type="Proteomes" id="UP000709295">
    <property type="component" value="Unassembled WGS sequence"/>
</dbReference>
<keyword evidence="3" id="KW-1185">Reference proteome</keyword>
<dbReference type="AlphaFoldDB" id="A0A8J5J5E5"/>
<protein>
    <submittedName>
        <fullName evidence="2">Uncharacterized protein</fullName>
    </submittedName>
</protein>
<evidence type="ECO:0000313" key="2">
    <source>
        <dbReference type="EMBL" id="KAG6975135.1"/>
    </source>
</evidence>
<dbReference type="EMBL" id="JAENGY010000074">
    <property type="protein sequence ID" value="KAG6975135.1"/>
    <property type="molecule type" value="Genomic_DNA"/>
</dbReference>
<evidence type="ECO:0000256" key="1">
    <source>
        <dbReference type="SAM" id="MobiDB-lite"/>
    </source>
</evidence>
<name>A0A8J5J5E5_9STRA</name>
<feature type="region of interest" description="Disordered" evidence="1">
    <location>
        <begin position="30"/>
        <end position="54"/>
    </location>
</feature>
<evidence type="ECO:0000313" key="3">
    <source>
        <dbReference type="Proteomes" id="UP000709295"/>
    </source>
</evidence>
<reference evidence="2" key="1">
    <citation type="submission" date="2021-01" db="EMBL/GenBank/DDBJ databases">
        <title>Phytophthora aleatoria, a newly-described species from Pinus radiata is distinct from Phytophthora cactorum isolates based on comparative genomics.</title>
        <authorList>
            <person name="Mcdougal R."/>
            <person name="Panda P."/>
            <person name="Williams N."/>
            <person name="Studholme D.J."/>
        </authorList>
    </citation>
    <scope>NUCLEOTIDE SEQUENCE</scope>
    <source>
        <strain evidence="2">NZFS 4037</strain>
    </source>
</reference>
<comment type="caution">
    <text evidence="2">The sequence shown here is derived from an EMBL/GenBank/DDBJ whole genome shotgun (WGS) entry which is preliminary data.</text>
</comment>